<accession>A0AAD4G9A1</accession>
<organism evidence="3 4">
    <name type="scientific">Boletus edulis BED1</name>
    <dbReference type="NCBI Taxonomy" id="1328754"/>
    <lineage>
        <taxon>Eukaryota</taxon>
        <taxon>Fungi</taxon>
        <taxon>Dikarya</taxon>
        <taxon>Basidiomycota</taxon>
        <taxon>Agaricomycotina</taxon>
        <taxon>Agaricomycetes</taxon>
        <taxon>Agaricomycetidae</taxon>
        <taxon>Boletales</taxon>
        <taxon>Boletineae</taxon>
        <taxon>Boletaceae</taxon>
        <taxon>Boletoideae</taxon>
        <taxon>Boletus</taxon>
    </lineage>
</organism>
<feature type="compositionally biased region" description="Basic and acidic residues" evidence="1">
    <location>
        <begin position="56"/>
        <end position="67"/>
    </location>
</feature>
<reference evidence="3" key="1">
    <citation type="submission" date="2019-10" db="EMBL/GenBank/DDBJ databases">
        <authorList>
            <consortium name="DOE Joint Genome Institute"/>
            <person name="Kuo A."/>
            <person name="Miyauchi S."/>
            <person name="Kiss E."/>
            <person name="Drula E."/>
            <person name="Kohler A."/>
            <person name="Sanchez-Garcia M."/>
            <person name="Andreopoulos B."/>
            <person name="Barry K.W."/>
            <person name="Bonito G."/>
            <person name="Buee M."/>
            <person name="Carver A."/>
            <person name="Chen C."/>
            <person name="Cichocki N."/>
            <person name="Clum A."/>
            <person name="Culley D."/>
            <person name="Crous P.W."/>
            <person name="Fauchery L."/>
            <person name="Girlanda M."/>
            <person name="Hayes R."/>
            <person name="Keri Z."/>
            <person name="LaButti K."/>
            <person name="Lipzen A."/>
            <person name="Lombard V."/>
            <person name="Magnuson J."/>
            <person name="Maillard F."/>
            <person name="Morin E."/>
            <person name="Murat C."/>
            <person name="Nolan M."/>
            <person name="Ohm R."/>
            <person name="Pangilinan J."/>
            <person name="Pereira M."/>
            <person name="Perotto S."/>
            <person name="Peter M."/>
            <person name="Riley R."/>
            <person name="Sitrit Y."/>
            <person name="Stielow B."/>
            <person name="Szollosi G."/>
            <person name="Zifcakova L."/>
            <person name="Stursova M."/>
            <person name="Spatafora J.W."/>
            <person name="Tedersoo L."/>
            <person name="Vaario L.-M."/>
            <person name="Yamada A."/>
            <person name="Yan M."/>
            <person name="Wang P."/>
            <person name="Xu J."/>
            <person name="Bruns T."/>
            <person name="Baldrian P."/>
            <person name="Vilgalys R."/>
            <person name="Henrissat B."/>
            <person name="Grigoriev I.V."/>
            <person name="Hibbett D."/>
            <person name="Nagy L.G."/>
            <person name="Martin F.M."/>
        </authorList>
    </citation>
    <scope>NUCLEOTIDE SEQUENCE</scope>
    <source>
        <strain evidence="3">BED1</strain>
    </source>
</reference>
<evidence type="ECO:0000313" key="2">
    <source>
        <dbReference type="EMBL" id="KAF8419225.1"/>
    </source>
</evidence>
<sequence>MVTQHFVGDKPVEAFPPEAMRKIPDEVLTRRELNRLSKGADKEPGANKRAGVASRDPAEFDTKRHGG</sequence>
<protein>
    <submittedName>
        <fullName evidence="3">Uncharacterized protein</fullName>
    </submittedName>
</protein>
<dbReference type="EMBL" id="WHUW01000180">
    <property type="protein sequence ID" value="KAF8419225.1"/>
    <property type="molecule type" value="Genomic_DNA"/>
</dbReference>
<dbReference type="AlphaFoldDB" id="A0AAD4G9A1"/>
<proteinExistence type="predicted"/>
<evidence type="ECO:0000256" key="1">
    <source>
        <dbReference type="SAM" id="MobiDB-lite"/>
    </source>
</evidence>
<name>A0AAD4G9A1_BOLED</name>
<gene>
    <name evidence="2" type="ORF">L210DRAFT_3492106</name>
    <name evidence="3" type="ORF">L210DRAFT_3651382</name>
</gene>
<feature type="compositionally biased region" description="Basic and acidic residues" evidence="1">
    <location>
        <begin position="33"/>
        <end position="46"/>
    </location>
</feature>
<keyword evidence="4" id="KW-1185">Reference proteome</keyword>
<evidence type="ECO:0000313" key="4">
    <source>
        <dbReference type="Proteomes" id="UP001194468"/>
    </source>
</evidence>
<dbReference type="EMBL" id="WHUW01000054">
    <property type="protein sequence ID" value="KAF8430996.1"/>
    <property type="molecule type" value="Genomic_DNA"/>
</dbReference>
<reference evidence="3" key="2">
    <citation type="journal article" date="2020" name="Nat. Commun.">
        <title>Large-scale genome sequencing of mycorrhizal fungi provides insights into the early evolution of symbiotic traits.</title>
        <authorList>
            <person name="Miyauchi S."/>
            <person name="Kiss E."/>
            <person name="Kuo A."/>
            <person name="Drula E."/>
            <person name="Kohler A."/>
            <person name="Sanchez-Garcia M."/>
            <person name="Morin E."/>
            <person name="Andreopoulos B."/>
            <person name="Barry K.W."/>
            <person name="Bonito G."/>
            <person name="Buee M."/>
            <person name="Carver A."/>
            <person name="Chen C."/>
            <person name="Cichocki N."/>
            <person name="Clum A."/>
            <person name="Culley D."/>
            <person name="Crous P.W."/>
            <person name="Fauchery L."/>
            <person name="Girlanda M."/>
            <person name="Hayes R.D."/>
            <person name="Keri Z."/>
            <person name="LaButti K."/>
            <person name="Lipzen A."/>
            <person name="Lombard V."/>
            <person name="Magnuson J."/>
            <person name="Maillard F."/>
            <person name="Murat C."/>
            <person name="Nolan M."/>
            <person name="Ohm R.A."/>
            <person name="Pangilinan J."/>
            <person name="Pereira M.F."/>
            <person name="Perotto S."/>
            <person name="Peter M."/>
            <person name="Pfister S."/>
            <person name="Riley R."/>
            <person name="Sitrit Y."/>
            <person name="Stielow J.B."/>
            <person name="Szollosi G."/>
            <person name="Zifcakova L."/>
            <person name="Stursova M."/>
            <person name="Spatafora J.W."/>
            <person name="Tedersoo L."/>
            <person name="Vaario L.M."/>
            <person name="Yamada A."/>
            <person name="Yan M."/>
            <person name="Wang P."/>
            <person name="Xu J."/>
            <person name="Bruns T."/>
            <person name="Baldrian P."/>
            <person name="Vilgalys R."/>
            <person name="Dunand C."/>
            <person name="Henrissat B."/>
            <person name="Grigoriev I.V."/>
            <person name="Hibbett D."/>
            <person name="Nagy L.G."/>
            <person name="Martin F.M."/>
        </authorList>
    </citation>
    <scope>NUCLEOTIDE SEQUENCE</scope>
    <source>
        <strain evidence="3">BED1</strain>
    </source>
</reference>
<evidence type="ECO:0000313" key="3">
    <source>
        <dbReference type="EMBL" id="KAF8430996.1"/>
    </source>
</evidence>
<dbReference type="Proteomes" id="UP001194468">
    <property type="component" value="Unassembled WGS sequence"/>
</dbReference>
<feature type="region of interest" description="Disordered" evidence="1">
    <location>
        <begin position="33"/>
        <end position="67"/>
    </location>
</feature>
<comment type="caution">
    <text evidence="3">The sequence shown here is derived from an EMBL/GenBank/DDBJ whole genome shotgun (WGS) entry which is preliminary data.</text>
</comment>